<accession>A0A076NSB8</accession>
<feature type="transmembrane region" description="Helical" evidence="9">
    <location>
        <begin position="223"/>
        <end position="244"/>
    </location>
</feature>
<dbReference type="NCBIfam" id="TIGR00835">
    <property type="entry name" value="agcS"/>
    <property type="match status" value="1"/>
</dbReference>
<evidence type="ECO:0000256" key="9">
    <source>
        <dbReference type="RuleBase" id="RU363064"/>
    </source>
</evidence>
<evidence type="ECO:0000256" key="5">
    <source>
        <dbReference type="ARBA" id="ARBA00022692"/>
    </source>
</evidence>
<keyword evidence="12" id="KW-1185">Reference proteome</keyword>
<dbReference type="OrthoDB" id="9806926at2"/>
<keyword evidence="4 9" id="KW-1003">Cell membrane</keyword>
<dbReference type="HOGENOM" id="CLU_024867_0_1_11"/>
<dbReference type="Proteomes" id="UP000215374">
    <property type="component" value="Chromosome 1"/>
</dbReference>
<keyword evidence="5 9" id="KW-0812">Transmembrane</keyword>
<dbReference type="eggNOG" id="COG1115">
    <property type="taxonomic scope" value="Bacteria"/>
</dbReference>
<dbReference type="GO" id="GO:0005283">
    <property type="term" value="F:amino acid:sodium symporter activity"/>
    <property type="evidence" value="ECO:0007669"/>
    <property type="project" value="InterPro"/>
</dbReference>
<dbReference type="GO" id="GO:0005886">
    <property type="term" value="C:plasma membrane"/>
    <property type="evidence" value="ECO:0007669"/>
    <property type="project" value="UniProtKB-SubCell"/>
</dbReference>
<evidence type="ECO:0000256" key="6">
    <source>
        <dbReference type="ARBA" id="ARBA00022847"/>
    </source>
</evidence>
<dbReference type="InterPro" id="IPR001463">
    <property type="entry name" value="Na/Ala_symport"/>
</dbReference>
<feature type="transmembrane region" description="Helical" evidence="9">
    <location>
        <begin position="314"/>
        <end position="339"/>
    </location>
</feature>
<feature type="transmembrane region" description="Helical" evidence="9">
    <location>
        <begin position="359"/>
        <end position="382"/>
    </location>
</feature>
<dbReference type="KEGG" id="cii:CIMIT_07835"/>
<feature type="transmembrane region" description="Helical" evidence="9">
    <location>
        <begin position="250"/>
        <end position="275"/>
    </location>
</feature>
<dbReference type="AlphaFoldDB" id="A0A076NSB8"/>
<keyword evidence="7 9" id="KW-1133">Transmembrane helix</keyword>
<evidence type="ECO:0000256" key="8">
    <source>
        <dbReference type="ARBA" id="ARBA00023136"/>
    </source>
</evidence>
<feature type="transmembrane region" description="Helical" evidence="9">
    <location>
        <begin position="15"/>
        <end position="33"/>
    </location>
</feature>
<protein>
    <submittedName>
        <fullName evidence="11">Alanine or glycine:cation symporter family transporter</fullName>
    </submittedName>
    <submittedName>
        <fullName evidence="10">Sodium:alanine symporter</fullName>
    </submittedName>
</protein>
<keyword evidence="6 9" id="KW-0769">Symport</keyword>
<dbReference type="PANTHER" id="PTHR30330:SF1">
    <property type="entry name" value="AMINO-ACID CARRIER PROTEIN ALST"/>
    <property type="match status" value="1"/>
</dbReference>
<name>A0A076NSB8_9CORY</name>
<evidence type="ECO:0000256" key="2">
    <source>
        <dbReference type="ARBA" id="ARBA00009261"/>
    </source>
</evidence>
<evidence type="ECO:0000313" key="12">
    <source>
        <dbReference type="Proteomes" id="UP000028780"/>
    </source>
</evidence>
<evidence type="ECO:0000256" key="1">
    <source>
        <dbReference type="ARBA" id="ARBA00004651"/>
    </source>
</evidence>
<dbReference type="EMBL" id="LT906467">
    <property type="protein sequence ID" value="SNV76092.1"/>
    <property type="molecule type" value="Genomic_DNA"/>
</dbReference>
<keyword evidence="8 9" id="KW-0472">Membrane</keyword>
<reference evidence="10 12" key="1">
    <citation type="submission" date="2014-08" db="EMBL/GenBank/DDBJ databases">
        <title>Complete genome sequence of Corynebacterium imitans DSM 44264, isolated from a five-month-old boy with suspected pharyngeal diphtheria.</title>
        <authorList>
            <person name="Mollmann S."/>
            <person name="Albersmeier A."/>
            <person name="Ruckert C."/>
            <person name="Tauch A."/>
        </authorList>
    </citation>
    <scope>NUCLEOTIDE SEQUENCE [LARGE SCALE GENOMIC DNA]</scope>
    <source>
        <strain evidence="10 12">DSM 44264</strain>
    </source>
</reference>
<feature type="transmembrane region" description="Helical" evidence="9">
    <location>
        <begin position="194"/>
        <end position="211"/>
    </location>
</feature>
<dbReference type="STRING" id="156978.CIMIT_07835"/>
<dbReference type="PROSITE" id="PS00873">
    <property type="entry name" value="NA_ALANINE_SYMP"/>
    <property type="match status" value="1"/>
</dbReference>
<evidence type="ECO:0000256" key="7">
    <source>
        <dbReference type="ARBA" id="ARBA00022989"/>
    </source>
</evidence>
<keyword evidence="3 9" id="KW-0813">Transport</keyword>
<dbReference type="EMBL" id="CP009211">
    <property type="protein sequence ID" value="AIJ33827.1"/>
    <property type="molecule type" value="Genomic_DNA"/>
</dbReference>
<feature type="transmembrane region" description="Helical" evidence="9">
    <location>
        <begin position="402"/>
        <end position="423"/>
    </location>
</feature>
<dbReference type="PANTHER" id="PTHR30330">
    <property type="entry name" value="AGSS FAMILY TRANSPORTER, SODIUM-ALANINE"/>
    <property type="match status" value="1"/>
</dbReference>
<dbReference type="Proteomes" id="UP000028780">
    <property type="component" value="Chromosome"/>
</dbReference>
<evidence type="ECO:0000313" key="13">
    <source>
        <dbReference type="Proteomes" id="UP000215374"/>
    </source>
</evidence>
<dbReference type="RefSeq" id="WP_038591297.1">
    <property type="nucleotide sequence ID" value="NZ_CP009211.1"/>
</dbReference>
<feature type="transmembrane region" description="Helical" evidence="9">
    <location>
        <begin position="150"/>
        <end position="174"/>
    </location>
</feature>
<comment type="similarity">
    <text evidence="2 9">Belongs to the alanine or glycine:cation symporter (AGCS) (TC 2.A.25) family.</text>
</comment>
<dbReference type="FunFam" id="1.20.1740.10:FF:000004">
    <property type="entry name" value="Sodium:alanine symporter family protein"/>
    <property type="match status" value="1"/>
</dbReference>
<dbReference type="PRINTS" id="PR00175">
    <property type="entry name" value="NAALASMPORT"/>
</dbReference>
<proteinExistence type="inferred from homology"/>
<sequence length="500" mass="53064">MDSATSFVNDTLNGVIWEIVPWLLLAAGVYFGLRTIFVQVRLLPEMFKAVTEKPQGKDRHGRDLDEEYGGISAFKAFTISAASRVGTGNIAGVALAISVGGPGAVFWMWIIAIVGGATAFVESTLAQLWKTKDQDGNYHGGPAYYMTRGLNWRPLAIIFAVALSLTYGFVFNAIQTNSIVEAVGGSLQTDSMTLKVIVAAVLATLTALIIFGGVTRIASATQIIVPFMATAYILIGLVVVIMNISEVPGMISLIVGHALGLQQVAGATVGAAFAFGMRRGLFSNEAGQGSAPNAAATATVSHPVKQGLVQTLGVYFDTLVVCTITAFIVLLGPAVNYGMDDIQGAALTQSALADSVGAWGAHAITFILFFLAFSSVIGNYYLAQANVEYLTSSKTVMTIFRLGVIGFVIFGAFGSLPLVWALGDTMAGTMAIINIIAIVPLGGVAFKLLRNFSEQRTKGLDPVFHRDMLPELKNVEFWDGSDPVTRRSVEDLKVAGRPDK</sequence>
<evidence type="ECO:0000256" key="4">
    <source>
        <dbReference type="ARBA" id="ARBA00022475"/>
    </source>
</evidence>
<evidence type="ECO:0000313" key="10">
    <source>
        <dbReference type="EMBL" id="AIJ33827.1"/>
    </source>
</evidence>
<reference evidence="11 13" key="2">
    <citation type="submission" date="2017-06" db="EMBL/GenBank/DDBJ databases">
        <authorList>
            <consortium name="Pathogen Informatics"/>
        </authorList>
    </citation>
    <scope>NUCLEOTIDE SEQUENCE [LARGE SCALE GENOMIC DNA]</scope>
    <source>
        <strain evidence="11 13">NCTC13015</strain>
    </source>
</reference>
<gene>
    <name evidence="10" type="ORF">CIMIT_07835</name>
    <name evidence="11" type="ORF">SAMEA4535761_01627</name>
</gene>
<evidence type="ECO:0000256" key="3">
    <source>
        <dbReference type="ARBA" id="ARBA00022448"/>
    </source>
</evidence>
<comment type="subcellular location">
    <subcellularLocation>
        <location evidence="1 9">Cell membrane</location>
        <topology evidence="1 9">Multi-pass membrane protein</topology>
    </subcellularLocation>
</comment>
<evidence type="ECO:0000313" key="11">
    <source>
        <dbReference type="EMBL" id="SNV76092.1"/>
    </source>
</evidence>
<feature type="transmembrane region" description="Helical" evidence="9">
    <location>
        <begin position="81"/>
        <end position="100"/>
    </location>
</feature>
<feature type="transmembrane region" description="Helical" evidence="9">
    <location>
        <begin position="106"/>
        <end position="129"/>
    </location>
</feature>
<feature type="transmembrane region" description="Helical" evidence="9">
    <location>
        <begin position="429"/>
        <end position="449"/>
    </location>
</feature>
<organism evidence="10 12">
    <name type="scientific">Corynebacterium imitans</name>
    <dbReference type="NCBI Taxonomy" id="156978"/>
    <lineage>
        <taxon>Bacteria</taxon>
        <taxon>Bacillati</taxon>
        <taxon>Actinomycetota</taxon>
        <taxon>Actinomycetes</taxon>
        <taxon>Mycobacteriales</taxon>
        <taxon>Corynebacteriaceae</taxon>
        <taxon>Corynebacterium</taxon>
    </lineage>
</organism>
<dbReference type="Pfam" id="PF01235">
    <property type="entry name" value="Na_Ala_symp"/>
    <property type="match status" value="1"/>
</dbReference>